<dbReference type="InterPro" id="IPR009061">
    <property type="entry name" value="DNA-bd_dom_put_sf"/>
</dbReference>
<dbReference type="EMBL" id="AEPY01000011">
    <property type="protein sequence ID" value="EFU79648.1"/>
    <property type="molecule type" value="Genomic_DNA"/>
</dbReference>
<dbReference type="HOGENOM" id="CLU_2826399_0_0_11"/>
<dbReference type="AlphaFoldDB" id="E6M118"/>
<comment type="caution">
    <text evidence="2">The sequence shown here is derived from an EMBL/GenBank/DDBJ whole genome shotgun (WGS) entry which is preliminary data.</text>
</comment>
<name>E6M118_9ACTO</name>
<reference evidence="2 3" key="1">
    <citation type="submission" date="2010-12" db="EMBL/GenBank/DDBJ databases">
        <authorList>
            <person name="Muzny D."/>
            <person name="Qin X."/>
            <person name="Deng J."/>
            <person name="Jiang H."/>
            <person name="Liu Y."/>
            <person name="Qu J."/>
            <person name="Song X.-Z."/>
            <person name="Zhang L."/>
            <person name="Thornton R."/>
            <person name="Coyle M."/>
            <person name="Francisco L."/>
            <person name="Jackson L."/>
            <person name="Javaid M."/>
            <person name="Korchina V."/>
            <person name="Kovar C."/>
            <person name="Mata R."/>
            <person name="Mathew T."/>
            <person name="Ngo R."/>
            <person name="Nguyen L."/>
            <person name="Nguyen N."/>
            <person name="Okwuonu G."/>
            <person name="Ongeri F."/>
            <person name="Pham C."/>
            <person name="Simmons D."/>
            <person name="Wilczek-Boney K."/>
            <person name="Hale W."/>
            <person name="Jakkamsetti A."/>
            <person name="Pham P."/>
            <person name="Ruth R."/>
            <person name="San Lucas F."/>
            <person name="Warren J."/>
            <person name="Zhang J."/>
            <person name="Zhao Z."/>
            <person name="Zhou C."/>
            <person name="Zhu D."/>
            <person name="Lee S."/>
            <person name="Bess C."/>
            <person name="Blankenburg K."/>
            <person name="Forbes L."/>
            <person name="Fu Q."/>
            <person name="Gubbala S."/>
            <person name="Hirani K."/>
            <person name="Jayaseelan J.C."/>
            <person name="Lara F."/>
            <person name="Munidasa M."/>
            <person name="Palculict T."/>
            <person name="Patil S."/>
            <person name="Pu L.-L."/>
            <person name="Saada N."/>
            <person name="Tang L."/>
            <person name="Weissenberger G."/>
            <person name="Zhu Y."/>
            <person name="Hemphill L."/>
            <person name="Shang Y."/>
            <person name="Youmans B."/>
            <person name="Ayvaz T."/>
            <person name="Ross M."/>
            <person name="Santibanez J."/>
            <person name="Aqrawi P."/>
            <person name="Gross S."/>
            <person name="Joshi V."/>
            <person name="Fowler G."/>
            <person name="Nazareth L."/>
            <person name="Reid J."/>
            <person name="Worley K."/>
            <person name="Petrosino J."/>
            <person name="Highlander S."/>
            <person name="Gibbs R."/>
        </authorList>
    </citation>
    <scope>NUCLEOTIDE SEQUENCE [LARGE SCALE GENOMIC DNA]</scope>
    <source>
        <strain evidence="2 3">ATCC 51333</strain>
    </source>
</reference>
<sequence>MNPTTQETANQQRMLYSLKETAQMLGVSYRAIQDWQYANRIKTVKLGRRVMVPAVELDRIAVEGVK</sequence>
<dbReference type="Pfam" id="PF12728">
    <property type="entry name" value="HTH_17"/>
    <property type="match status" value="1"/>
</dbReference>
<protein>
    <recommendedName>
        <fullName evidence="1">Helix-turn-helix domain-containing protein</fullName>
    </recommendedName>
</protein>
<accession>E6M118</accession>
<dbReference type="Proteomes" id="UP000005573">
    <property type="component" value="Unassembled WGS sequence"/>
</dbReference>
<proteinExistence type="predicted"/>
<evidence type="ECO:0000259" key="1">
    <source>
        <dbReference type="Pfam" id="PF12728"/>
    </source>
</evidence>
<feature type="domain" description="Helix-turn-helix" evidence="1">
    <location>
        <begin position="15"/>
        <end position="59"/>
    </location>
</feature>
<evidence type="ECO:0000313" key="3">
    <source>
        <dbReference type="Proteomes" id="UP000005573"/>
    </source>
</evidence>
<dbReference type="InterPro" id="IPR041657">
    <property type="entry name" value="HTH_17"/>
</dbReference>
<evidence type="ECO:0000313" key="2">
    <source>
        <dbReference type="EMBL" id="EFU79648.1"/>
    </source>
</evidence>
<dbReference type="SUPFAM" id="SSF46955">
    <property type="entry name" value="Putative DNA-binding domain"/>
    <property type="match status" value="1"/>
</dbReference>
<gene>
    <name evidence="2" type="ORF">HMPREF0388_1751</name>
</gene>
<organism evidence="2 3">
    <name type="scientific">Mobiluncus curtisii ATCC 51333</name>
    <dbReference type="NCBI Taxonomy" id="887326"/>
    <lineage>
        <taxon>Bacteria</taxon>
        <taxon>Bacillati</taxon>
        <taxon>Actinomycetota</taxon>
        <taxon>Actinomycetes</taxon>
        <taxon>Actinomycetales</taxon>
        <taxon>Actinomycetaceae</taxon>
        <taxon>Mobiluncus</taxon>
    </lineage>
</organism>
<dbReference type="RefSeq" id="WP_004010126.1">
    <property type="nucleotide sequence ID" value="NZ_GL622340.1"/>
</dbReference>